<dbReference type="PANTHER" id="PTHR12192">
    <property type="entry name" value="CATION TRANSPORT PROTEIN CHAC-RELATED"/>
    <property type="match status" value="1"/>
</dbReference>
<dbReference type="GO" id="GO:0061928">
    <property type="term" value="F:glutathione specific gamma-glutamylcyclotransferase activity"/>
    <property type="evidence" value="ECO:0007669"/>
    <property type="project" value="UniProtKB-EC"/>
</dbReference>
<dbReference type="InterPro" id="IPR036568">
    <property type="entry name" value="GGCT-like_sf"/>
</dbReference>
<comment type="caution">
    <text evidence="3">The sequence shown here is derived from an EMBL/GenBank/DDBJ whole genome shotgun (WGS) entry which is preliminary data.</text>
</comment>
<dbReference type="Proteomes" id="UP000311382">
    <property type="component" value="Unassembled WGS sequence"/>
</dbReference>
<organism evidence="3 4">
    <name type="scientific">Rhodotorula diobovata</name>
    <dbReference type="NCBI Taxonomy" id="5288"/>
    <lineage>
        <taxon>Eukaryota</taxon>
        <taxon>Fungi</taxon>
        <taxon>Dikarya</taxon>
        <taxon>Basidiomycota</taxon>
        <taxon>Pucciniomycotina</taxon>
        <taxon>Microbotryomycetes</taxon>
        <taxon>Sporidiobolales</taxon>
        <taxon>Sporidiobolaceae</taxon>
        <taxon>Rhodotorula</taxon>
    </lineage>
</organism>
<dbReference type="InterPro" id="IPR006840">
    <property type="entry name" value="ChaC"/>
</dbReference>
<name>A0A5C5FR35_9BASI</name>
<dbReference type="CDD" id="cd06661">
    <property type="entry name" value="GGCT_like"/>
    <property type="match status" value="1"/>
</dbReference>
<evidence type="ECO:0000313" key="3">
    <source>
        <dbReference type="EMBL" id="TNY18706.1"/>
    </source>
</evidence>
<dbReference type="Pfam" id="PF04752">
    <property type="entry name" value="ChaC"/>
    <property type="match status" value="1"/>
</dbReference>
<dbReference type="OrthoDB" id="5894at2759"/>
<evidence type="ECO:0000256" key="2">
    <source>
        <dbReference type="ARBA" id="ARBA00023239"/>
    </source>
</evidence>
<keyword evidence="2" id="KW-0456">Lyase</keyword>
<dbReference type="AlphaFoldDB" id="A0A5C5FR35"/>
<evidence type="ECO:0000313" key="4">
    <source>
        <dbReference type="Proteomes" id="UP000311382"/>
    </source>
</evidence>
<protein>
    <recommendedName>
        <fullName evidence="1">glutathione-specific gamma-glutamylcyclotransferase</fullName>
        <ecNumber evidence="1">4.3.2.7</ecNumber>
    </recommendedName>
</protein>
<dbReference type="SUPFAM" id="SSF110857">
    <property type="entry name" value="Gamma-glutamyl cyclotransferase-like"/>
    <property type="match status" value="1"/>
</dbReference>
<dbReference type="EMBL" id="SOZI01000125">
    <property type="protein sequence ID" value="TNY18706.1"/>
    <property type="molecule type" value="Genomic_DNA"/>
</dbReference>
<dbReference type="PANTHER" id="PTHR12192:SF2">
    <property type="entry name" value="GLUTATHIONE-SPECIFIC GAMMA-GLUTAMYLCYCLOTRANSFERASE 2"/>
    <property type="match status" value="1"/>
</dbReference>
<dbReference type="GO" id="GO:0006751">
    <property type="term" value="P:glutathione catabolic process"/>
    <property type="evidence" value="ECO:0007669"/>
    <property type="project" value="InterPro"/>
</dbReference>
<dbReference type="EC" id="4.3.2.7" evidence="1"/>
<dbReference type="Gene3D" id="3.10.490.10">
    <property type="entry name" value="Gamma-glutamyl cyclotransferase-like"/>
    <property type="match status" value="1"/>
</dbReference>
<evidence type="ECO:0000256" key="1">
    <source>
        <dbReference type="ARBA" id="ARBA00012344"/>
    </source>
</evidence>
<accession>A0A5C5FR35</accession>
<dbReference type="GO" id="GO:0005737">
    <property type="term" value="C:cytoplasm"/>
    <property type="evidence" value="ECO:0007669"/>
    <property type="project" value="TreeGrafter"/>
</dbReference>
<reference evidence="3 4" key="1">
    <citation type="submission" date="2019-03" db="EMBL/GenBank/DDBJ databases">
        <title>Rhodosporidium diobovatum UCD-FST 08-225 genome sequencing, assembly, and annotation.</title>
        <authorList>
            <person name="Fakankun I.U."/>
            <person name="Fristensky B."/>
            <person name="Levin D.B."/>
        </authorList>
    </citation>
    <scope>NUCLEOTIDE SEQUENCE [LARGE SCALE GENOMIC DNA]</scope>
    <source>
        <strain evidence="3 4">UCD-FST 08-225</strain>
    </source>
</reference>
<dbReference type="STRING" id="5288.A0A5C5FR35"/>
<proteinExistence type="predicted"/>
<gene>
    <name evidence="3" type="ORF">DMC30DRAFT_418594</name>
</gene>
<keyword evidence="4" id="KW-1185">Reference proteome</keyword>
<sequence length="203" mass="22913">MSAVFGYGSLIFKPPPHGLESKAGYIKGFVRRFAQKSHDHRGTPERPGRVVTLVSEQDWEEHRKDDPLGSHHVWGCVYYVPQDRSDEVWAYLDHREKDGYTLRSVDVYGVDTDGREMVVEAGVKVYVGETHNPSFGGGEPMEQLARHIAHTAGPSGPNKEYVYNLANAVRKLDPHSEDQYLKELERLVRLHDPEHSNTVPAGL</sequence>
<dbReference type="InterPro" id="IPR013024">
    <property type="entry name" value="GGCT-like"/>
</dbReference>